<dbReference type="SUPFAM" id="SSF54637">
    <property type="entry name" value="Thioesterase/thiol ester dehydrase-isomerase"/>
    <property type="match status" value="1"/>
</dbReference>
<proteinExistence type="predicted"/>
<sequence length="169" mass="19546">MPHDLHAPIPAPFVSTSLRVIPEWIDGNGHMNVAYYLKAFDEGFDAAYEAIQFGFDMIERRGVSTMAAEMHITYQGELFEGDPIRIETQLVDFNRKRFHWFQQMRHGETGKLAATCEWMILFIDMNKRKVAEMPDDIFELISRVKAAHAHLPRPPEVGRSISLENKRRS</sequence>
<protein>
    <submittedName>
        <fullName evidence="1">Thioesterase family protein</fullName>
    </submittedName>
</protein>
<comment type="caution">
    <text evidence="1">The sequence shown here is derived from an EMBL/GenBank/DDBJ whole genome shotgun (WGS) entry which is preliminary data.</text>
</comment>
<dbReference type="Proteomes" id="UP001230156">
    <property type="component" value="Unassembled WGS sequence"/>
</dbReference>
<evidence type="ECO:0000313" key="1">
    <source>
        <dbReference type="EMBL" id="MDQ7247442.1"/>
    </source>
</evidence>
<organism evidence="1 2">
    <name type="scientific">Dongia sedimenti</name>
    <dbReference type="NCBI Taxonomy" id="3064282"/>
    <lineage>
        <taxon>Bacteria</taxon>
        <taxon>Pseudomonadati</taxon>
        <taxon>Pseudomonadota</taxon>
        <taxon>Alphaproteobacteria</taxon>
        <taxon>Rhodospirillales</taxon>
        <taxon>Dongiaceae</taxon>
        <taxon>Dongia</taxon>
    </lineage>
</organism>
<accession>A0ABU0YIA9</accession>
<dbReference type="Gene3D" id="3.10.129.10">
    <property type="entry name" value="Hotdog Thioesterase"/>
    <property type="match status" value="1"/>
</dbReference>
<dbReference type="CDD" id="cd00586">
    <property type="entry name" value="4HBT"/>
    <property type="match status" value="1"/>
</dbReference>
<dbReference type="InterPro" id="IPR050563">
    <property type="entry name" value="4-hydroxybenzoyl-CoA_TE"/>
</dbReference>
<dbReference type="RefSeq" id="WP_379954844.1">
    <property type="nucleotide sequence ID" value="NZ_JAUYVI010000002.1"/>
</dbReference>
<keyword evidence="2" id="KW-1185">Reference proteome</keyword>
<evidence type="ECO:0000313" key="2">
    <source>
        <dbReference type="Proteomes" id="UP001230156"/>
    </source>
</evidence>
<dbReference type="Pfam" id="PF13279">
    <property type="entry name" value="4HBT_2"/>
    <property type="match status" value="1"/>
</dbReference>
<dbReference type="PANTHER" id="PTHR31793">
    <property type="entry name" value="4-HYDROXYBENZOYL-COA THIOESTERASE FAMILY MEMBER"/>
    <property type="match status" value="1"/>
</dbReference>
<gene>
    <name evidence="1" type="ORF">Q8A70_07175</name>
</gene>
<dbReference type="EMBL" id="JAUYVI010000002">
    <property type="protein sequence ID" value="MDQ7247442.1"/>
    <property type="molecule type" value="Genomic_DNA"/>
</dbReference>
<dbReference type="PANTHER" id="PTHR31793:SF2">
    <property type="entry name" value="BLR1345 PROTEIN"/>
    <property type="match status" value="1"/>
</dbReference>
<reference evidence="2" key="1">
    <citation type="submission" date="2023-08" db="EMBL/GenBank/DDBJ databases">
        <title>Rhodospirillaceae gen. nov., a novel taxon isolated from the Yangtze River Yuezi River estuary sludge.</title>
        <authorList>
            <person name="Ruan L."/>
        </authorList>
    </citation>
    <scope>NUCLEOTIDE SEQUENCE [LARGE SCALE GENOMIC DNA]</scope>
    <source>
        <strain evidence="2">R-7</strain>
    </source>
</reference>
<dbReference type="InterPro" id="IPR029069">
    <property type="entry name" value="HotDog_dom_sf"/>
</dbReference>
<name>A0ABU0YIA9_9PROT</name>